<dbReference type="GO" id="GO:0005524">
    <property type="term" value="F:ATP binding"/>
    <property type="evidence" value="ECO:0007669"/>
    <property type="project" value="UniProtKB-UniRule"/>
</dbReference>
<keyword evidence="4 10" id="KW-0436">Ligase</keyword>
<reference evidence="11 12" key="1">
    <citation type="submission" date="2016-08" db="EMBL/GenBank/DDBJ databases">
        <title>New Insights into Marine Group III Euryarchaeota, from dark to light.</title>
        <authorList>
            <person name="Haro-Moreno J.M."/>
            <person name="Rodriguez-Valera F."/>
            <person name="Lopez-Garcia P."/>
            <person name="Moreira D."/>
            <person name="Martin-Cuadrado A.B."/>
        </authorList>
    </citation>
    <scope>NUCLEOTIDE SEQUENCE [LARGE SCALE GENOMIC DNA]</scope>
    <source>
        <strain evidence="11">CG-Epi1</strain>
    </source>
</reference>
<evidence type="ECO:0000313" key="11">
    <source>
        <dbReference type="EMBL" id="OIR20855.1"/>
    </source>
</evidence>
<dbReference type="EC" id="6.1.1.6" evidence="10"/>
<evidence type="ECO:0000256" key="3">
    <source>
        <dbReference type="ARBA" id="ARBA00022490"/>
    </source>
</evidence>
<organism evidence="11 12">
    <name type="scientific">Marine Group III euryarchaeote CG-Epi1</name>
    <dbReference type="NCBI Taxonomy" id="1888995"/>
    <lineage>
        <taxon>Archaea</taxon>
        <taxon>Methanobacteriati</taxon>
        <taxon>Thermoplasmatota</taxon>
        <taxon>Thermoplasmata</taxon>
        <taxon>Candidatus Thermoprofundales</taxon>
    </lineage>
</organism>
<dbReference type="GO" id="GO:0000049">
    <property type="term" value="F:tRNA binding"/>
    <property type="evidence" value="ECO:0007669"/>
    <property type="project" value="InterPro"/>
</dbReference>
<dbReference type="SUPFAM" id="SSF52374">
    <property type="entry name" value="Nucleotidylyl transferase"/>
    <property type="match status" value="1"/>
</dbReference>
<comment type="caution">
    <text evidence="10">Lacks conserved residue(s) required for the propagation of feature annotation.</text>
</comment>
<dbReference type="GO" id="GO:0006430">
    <property type="term" value="P:lysyl-tRNA aminoacylation"/>
    <property type="evidence" value="ECO:0007669"/>
    <property type="project" value="UniProtKB-UniRule"/>
</dbReference>
<sequence>MHWADVIAEKLLRSGKKHVISSGITPSGPIHLGSMREILTADAIVKAVNDKGGDAKLIYIADNADPLRKVYPFLDSKIYNKYVGMPLAEIPSPDGNGSYDRYFLKPFFQSLETVGVFPEVVENYNSYKEGNFAECTKLFVDNKEETREILEKISGRQLPKKWFPWTFLDNDGTLTDGEVLNVEWPNVTFLNKDGERVTNDMSKGEGKLPWRLDWPAKWKILNVTFEAFGKDHATKGGSYDTGKELSEKILDSKTPLDMVYEWIHLKGKGAMHSSTGLVISAEDMLTMAPPEVIRWIVMKPQPNRHIDFDPGLGLINMVDRYDKTEQDYHEGILDDNEKRAFELSQVSKISKEKPNLLPYKHLVTLAQSKTNLNEIIEALERSGEVKDIDENKLENRIKCIKQWIKNYAPESVVFEIQKEKPNIEFDDLQNKCIKLLIEKMKEVEWSPEGIHNSFYELQEQNNIPAKNFFKIMYNVLLNKERGPRLGFFLATMNKEFIIERLESY</sequence>
<dbReference type="InterPro" id="IPR042078">
    <property type="entry name" value="Lys-tRNA-ligase_SC_fold"/>
</dbReference>
<evidence type="ECO:0000256" key="10">
    <source>
        <dbReference type="HAMAP-Rule" id="MF_00177"/>
    </source>
</evidence>
<protein>
    <recommendedName>
        <fullName evidence="10">Lysine--tRNA ligase</fullName>
        <ecNumber evidence="10">6.1.1.6</ecNumber>
    </recommendedName>
    <alternativeName>
        <fullName evidence="10">Lysyl-tRNA synthetase</fullName>
        <shortName evidence="10">LysRS</shortName>
    </alternativeName>
</protein>
<dbReference type="PANTHER" id="PTHR37940">
    <property type="entry name" value="LYSINE--TRNA LIGASE"/>
    <property type="match status" value="1"/>
</dbReference>
<dbReference type="InterPro" id="IPR002904">
    <property type="entry name" value="Lys-tRNA-ligase"/>
</dbReference>
<name>A0A1J5TIT6_9ARCH</name>
<feature type="short sequence motif" description="'KMSKS' region" evidence="10">
    <location>
        <begin position="270"/>
        <end position="274"/>
    </location>
</feature>
<dbReference type="SUPFAM" id="SSF48163">
    <property type="entry name" value="An anticodon-binding domain of class I aminoacyl-tRNA synthetases"/>
    <property type="match status" value="1"/>
</dbReference>
<dbReference type="STRING" id="1888995.BD935_04470"/>
<comment type="caution">
    <text evidence="11">The sequence shown here is derived from an EMBL/GenBank/DDBJ whole genome shotgun (WGS) entry which is preliminary data.</text>
</comment>
<dbReference type="Gene3D" id="1.10.10.770">
    <property type="match status" value="1"/>
</dbReference>
<dbReference type="Pfam" id="PF01921">
    <property type="entry name" value="tRNA-synt_1f"/>
    <property type="match status" value="1"/>
</dbReference>
<evidence type="ECO:0000256" key="2">
    <source>
        <dbReference type="ARBA" id="ARBA00005594"/>
    </source>
</evidence>
<dbReference type="HAMAP" id="MF_00177">
    <property type="entry name" value="Lys_tRNA_synth_class1"/>
    <property type="match status" value="1"/>
</dbReference>
<dbReference type="Gene3D" id="6.10.20.10">
    <property type="entry name" value="Lysine tRNA ligase, stem contact fold domain"/>
    <property type="match status" value="1"/>
</dbReference>
<evidence type="ECO:0000256" key="6">
    <source>
        <dbReference type="ARBA" id="ARBA00022840"/>
    </source>
</evidence>
<keyword evidence="7 10" id="KW-0648">Protein biosynthesis</keyword>
<accession>A0A1J5TIT6</accession>
<evidence type="ECO:0000313" key="12">
    <source>
        <dbReference type="Proteomes" id="UP000183080"/>
    </source>
</evidence>
<dbReference type="PANTHER" id="PTHR37940:SF1">
    <property type="entry name" value="LYSINE--TRNA LIGASE"/>
    <property type="match status" value="1"/>
</dbReference>
<feature type="short sequence motif" description="'HIGH' region" evidence="10">
    <location>
        <begin position="26"/>
        <end position="34"/>
    </location>
</feature>
<dbReference type="NCBIfam" id="TIGR00467">
    <property type="entry name" value="lysS_arch"/>
    <property type="match status" value="1"/>
</dbReference>
<dbReference type="Proteomes" id="UP000183080">
    <property type="component" value="Unassembled WGS sequence"/>
</dbReference>
<dbReference type="Gene3D" id="3.40.50.620">
    <property type="entry name" value="HUPs"/>
    <property type="match status" value="2"/>
</dbReference>
<evidence type="ECO:0000256" key="4">
    <source>
        <dbReference type="ARBA" id="ARBA00022598"/>
    </source>
</evidence>
<evidence type="ECO:0000256" key="9">
    <source>
        <dbReference type="ARBA" id="ARBA00048573"/>
    </source>
</evidence>
<dbReference type="AlphaFoldDB" id="A0A1J5TIT6"/>
<evidence type="ECO:0000256" key="5">
    <source>
        <dbReference type="ARBA" id="ARBA00022741"/>
    </source>
</evidence>
<dbReference type="InterPro" id="IPR008925">
    <property type="entry name" value="aa_tRNA-synth_I_cd-bd_sf"/>
</dbReference>
<keyword evidence="5 10" id="KW-0547">Nucleotide-binding</keyword>
<dbReference type="Gene3D" id="1.10.10.350">
    <property type="match status" value="1"/>
</dbReference>
<dbReference type="InterPro" id="IPR020751">
    <property type="entry name" value="aa-tRNA-synth_I_codon-bd_sub2"/>
</dbReference>
<keyword evidence="3 10" id="KW-0963">Cytoplasm</keyword>
<dbReference type="GO" id="GO:0004824">
    <property type="term" value="F:lysine-tRNA ligase activity"/>
    <property type="evidence" value="ECO:0007669"/>
    <property type="project" value="UniProtKB-UniRule"/>
</dbReference>
<gene>
    <name evidence="10" type="primary">lysS</name>
    <name evidence="11" type="ORF">BD935_04470</name>
</gene>
<keyword evidence="6 10" id="KW-0067">ATP-binding</keyword>
<proteinExistence type="inferred from homology"/>
<comment type="similarity">
    <text evidence="2 10">Belongs to the class-I aminoacyl-tRNA synthetase family.</text>
</comment>
<comment type="subcellular location">
    <subcellularLocation>
        <location evidence="1 10">Cytoplasm</location>
    </subcellularLocation>
</comment>
<evidence type="ECO:0000256" key="8">
    <source>
        <dbReference type="ARBA" id="ARBA00023146"/>
    </source>
</evidence>
<dbReference type="GO" id="GO:0005737">
    <property type="term" value="C:cytoplasm"/>
    <property type="evidence" value="ECO:0007669"/>
    <property type="project" value="UniProtKB-SubCell"/>
</dbReference>
<dbReference type="InterPro" id="IPR014729">
    <property type="entry name" value="Rossmann-like_a/b/a_fold"/>
</dbReference>
<evidence type="ECO:0000256" key="7">
    <source>
        <dbReference type="ARBA" id="ARBA00022917"/>
    </source>
</evidence>
<dbReference type="EMBL" id="MIZA01000007">
    <property type="protein sequence ID" value="OIR20855.1"/>
    <property type="molecule type" value="Genomic_DNA"/>
</dbReference>
<comment type="catalytic activity">
    <reaction evidence="9 10">
        <text>tRNA(Lys) + L-lysine + ATP = L-lysyl-tRNA(Lys) + AMP + diphosphate</text>
        <dbReference type="Rhea" id="RHEA:20792"/>
        <dbReference type="Rhea" id="RHEA-COMP:9696"/>
        <dbReference type="Rhea" id="RHEA-COMP:9697"/>
        <dbReference type="ChEBI" id="CHEBI:30616"/>
        <dbReference type="ChEBI" id="CHEBI:32551"/>
        <dbReference type="ChEBI" id="CHEBI:33019"/>
        <dbReference type="ChEBI" id="CHEBI:78442"/>
        <dbReference type="ChEBI" id="CHEBI:78529"/>
        <dbReference type="ChEBI" id="CHEBI:456215"/>
        <dbReference type="EC" id="6.1.1.6"/>
    </reaction>
</comment>
<evidence type="ECO:0000256" key="1">
    <source>
        <dbReference type="ARBA" id="ARBA00004496"/>
    </source>
</evidence>
<keyword evidence="8 10" id="KW-0030">Aminoacyl-tRNA synthetase</keyword>